<dbReference type="PROSITE" id="PS50853">
    <property type="entry name" value="FN3"/>
    <property type="match status" value="1"/>
</dbReference>
<name>A0A7I7UFQ5_MYCPV</name>
<sequence length="360" mass="36745">MLTLLMTEWLLLVLLVPAIVVPVVLLLGFAGCDEVFGLDRIEEPEPAPVIESATGKSLGVITLTWVIDPTATEIEFERTKVNPMGPSGPPYRFSVTASLASHDDDAALEPATTYTYTAKAKFADGDLSLSSAPVTGTTLPPPTFDAAGAGGSGSGTNTATATWPHTATADSTAVVVVGMRWAHRGGFLPPSGSPTRTATYGGNPMTSLGVVGLNNAALTAINGTFIYHEFFGLLNPPAGEQPVAVTVERAGAASITVEGCSVSYIAVSAFGAVTANAGTEAGTALSQTVISAVNELVVQMFTTASAAITNYNQTLRFTGMANGVGIVIGDAPGSASVPITAQRADGVDYAALALRLTPIL</sequence>
<keyword evidence="3" id="KW-1185">Reference proteome</keyword>
<feature type="domain" description="Fibronectin type-III" evidence="1">
    <location>
        <begin position="45"/>
        <end position="141"/>
    </location>
</feature>
<dbReference type="InterPro" id="IPR003961">
    <property type="entry name" value="FN3_dom"/>
</dbReference>
<accession>A0A7I7UFQ5</accession>
<gene>
    <name evidence="2" type="ORF">MPUL_06770</name>
</gene>
<dbReference type="EMBL" id="AP022599">
    <property type="protein sequence ID" value="BBY79519.1"/>
    <property type="molecule type" value="Genomic_DNA"/>
</dbReference>
<evidence type="ECO:0000313" key="3">
    <source>
        <dbReference type="Proteomes" id="UP000467252"/>
    </source>
</evidence>
<reference evidence="2 3" key="1">
    <citation type="journal article" date="2019" name="Emerg. Microbes Infect.">
        <title>Comprehensive subspecies identification of 175 nontuberculous mycobacteria species based on 7547 genomic profiles.</title>
        <authorList>
            <person name="Matsumoto Y."/>
            <person name="Kinjo T."/>
            <person name="Motooka D."/>
            <person name="Nabeya D."/>
            <person name="Jung N."/>
            <person name="Uechi K."/>
            <person name="Horii T."/>
            <person name="Iida T."/>
            <person name="Fujita J."/>
            <person name="Nakamura S."/>
        </authorList>
    </citation>
    <scope>NUCLEOTIDE SEQUENCE [LARGE SCALE GENOMIC DNA]</scope>
    <source>
        <strain evidence="2 3">JCM 6370</strain>
    </source>
</reference>
<evidence type="ECO:0000313" key="2">
    <source>
        <dbReference type="EMBL" id="BBY79519.1"/>
    </source>
</evidence>
<proteinExistence type="predicted"/>
<dbReference type="Proteomes" id="UP000467252">
    <property type="component" value="Chromosome"/>
</dbReference>
<organism evidence="2 3">
    <name type="scientific">Mycolicibacterium pulveris</name>
    <name type="common">Mycobacterium pulveris</name>
    <dbReference type="NCBI Taxonomy" id="36813"/>
    <lineage>
        <taxon>Bacteria</taxon>
        <taxon>Bacillati</taxon>
        <taxon>Actinomycetota</taxon>
        <taxon>Actinomycetes</taxon>
        <taxon>Mycobacteriales</taxon>
        <taxon>Mycobacteriaceae</taxon>
        <taxon>Mycolicibacterium</taxon>
    </lineage>
</organism>
<protein>
    <recommendedName>
        <fullName evidence="1">Fibronectin type-III domain-containing protein</fullName>
    </recommendedName>
</protein>
<evidence type="ECO:0000259" key="1">
    <source>
        <dbReference type="PROSITE" id="PS50853"/>
    </source>
</evidence>
<dbReference type="AlphaFoldDB" id="A0A7I7UFQ5"/>